<dbReference type="Proteomes" id="UP000559598">
    <property type="component" value="Unassembled WGS sequence"/>
</dbReference>
<accession>A0A840DHZ6</accession>
<organism evidence="2 3">
    <name type="scientific">Anoxybacteroides voinovskiense</name>
    <dbReference type="NCBI Taxonomy" id="230470"/>
    <lineage>
        <taxon>Bacteria</taxon>
        <taxon>Bacillati</taxon>
        <taxon>Bacillota</taxon>
        <taxon>Bacilli</taxon>
        <taxon>Bacillales</taxon>
        <taxon>Anoxybacillaceae</taxon>
        <taxon>Anoxybacteroides</taxon>
    </lineage>
</organism>
<gene>
    <name evidence="2" type="ORF">GGR02_000712</name>
</gene>
<dbReference type="Pfam" id="PF17881">
    <property type="entry name" value="TseB"/>
    <property type="match status" value="1"/>
</dbReference>
<keyword evidence="3" id="KW-1185">Reference proteome</keyword>
<reference evidence="2 3" key="1">
    <citation type="submission" date="2020-08" db="EMBL/GenBank/DDBJ databases">
        <title>Genomic Encyclopedia of Type Strains, Phase IV (KMG-IV): sequencing the most valuable type-strain genomes for metagenomic binning, comparative biology and taxonomic classification.</title>
        <authorList>
            <person name="Goeker M."/>
        </authorList>
    </citation>
    <scope>NUCLEOTIDE SEQUENCE [LARGE SCALE GENOMIC DNA]</scope>
    <source>
        <strain evidence="2 3">DSM 17075</strain>
    </source>
</reference>
<protein>
    <submittedName>
        <fullName evidence="2">Uncharacterized protein YpmB</fullName>
    </submittedName>
</protein>
<name>A0A840DHZ6_9BACL</name>
<dbReference type="AlphaFoldDB" id="A0A840DHZ6"/>
<comment type="caution">
    <text evidence="2">The sequence shown here is derived from an EMBL/GenBank/DDBJ whole genome shotgun (WGS) entry which is preliminary data.</text>
</comment>
<proteinExistence type="predicted"/>
<dbReference type="InterPro" id="IPR046350">
    <property type="entry name" value="Cystatin_sf"/>
</dbReference>
<evidence type="ECO:0000313" key="2">
    <source>
        <dbReference type="EMBL" id="MBB4072951.1"/>
    </source>
</evidence>
<evidence type="ECO:0000313" key="3">
    <source>
        <dbReference type="Proteomes" id="UP000559598"/>
    </source>
</evidence>
<sequence length="159" mass="18088">MKKWSMIVLLFVFVAIWQAVSVYRAAMAPKETLIAKAEQRAMEEANLSHIQAANTYYGEKAYVVVEGTDKKGTKKIVWVPANGGHIVVKRAKSGITKQEAIEKLKADRQPKEIISAKLGMEKGVPLWELTYIEQDNRYSFYYLSFADGAFLKRYSFQQS</sequence>
<dbReference type="Gene3D" id="3.10.450.40">
    <property type="match status" value="2"/>
</dbReference>
<feature type="domain" description="Cell wall elongation regulator TseB-like" evidence="1">
    <location>
        <begin position="36"/>
        <end position="80"/>
    </location>
</feature>
<dbReference type="SUPFAM" id="SSF54403">
    <property type="entry name" value="Cystatin/monellin"/>
    <property type="match status" value="2"/>
</dbReference>
<evidence type="ECO:0000259" key="1">
    <source>
        <dbReference type="Pfam" id="PF17881"/>
    </source>
</evidence>
<dbReference type="InterPro" id="IPR041401">
    <property type="entry name" value="TseB-like_dom"/>
</dbReference>
<dbReference type="RefSeq" id="WP_183183355.1">
    <property type="nucleotide sequence ID" value="NZ_BMNP01000003.1"/>
</dbReference>
<dbReference type="EMBL" id="JACIDE010000004">
    <property type="protein sequence ID" value="MBB4072951.1"/>
    <property type="molecule type" value="Genomic_DNA"/>
</dbReference>